<evidence type="ECO:0008006" key="4">
    <source>
        <dbReference type="Google" id="ProtNLM"/>
    </source>
</evidence>
<feature type="chain" id="PRO_5047151220" description="Secreted protein" evidence="1">
    <location>
        <begin position="18"/>
        <end position="109"/>
    </location>
</feature>
<evidence type="ECO:0000313" key="2">
    <source>
        <dbReference type="EMBL" id="NVO55485.1"/>
    </source>
</evidence>
<dbReference type="PROSITE" id="PS51257">
    <property type="entry name" value="PROKAR_LIPOPROTEIN"/>
    <property type="match status" value="1"/>
</dbReference>
<dbReference type="Proteomes" id="UP000630805">
    <property type="component" value="Unassembled WGS sequence"/>
</dbReference>
<gene>
    <name evidence="2" type="ORF">HW561_06760</name>
</gene>
<organism evidence="2 3">
    <name type="scientific">Ruegeria haliotis</name>
    <dbReference type="NCBI Taxonomy" id="2747601"/>
    <lineage>
        <taxon>Bacteria</taxon>
        <taxon>Pseudomonadati</taxon>
        <taxon>Pseudomonadota</taxon>
        <taxon>Alphaproteobacteria</taxon>
        <taxon>Rhodobacterales</taxon>
        <taxon>Roseobacteraceae</taxon>
        <taxon>Ruegeria</taxon>
    </lineage>
</organism>
<accession>A0ABX2PMX4</accession>
<reference evidence="2 3" key="1">
    <citation type="submission" date="2020-06" db="EMBL/GenBank/DDBJ databases">
        <authorList>
            <person name="Cao W.R."/>
        </authorList>
    </citation>
    <scope>NUCLEOTIDE SEQUENCE [LARGE SCALE GENOMIC DNA]</scope>
    <source>
        <strain evidence="2 3">B1Z28</strain>
    </source>
</reference>
<sequence length="109" mass="11684">MRFLSMICALTAANLLAGCPPQDLDPDPPPDAGAFERCLERGGSYEIAGRARQHVCFTPLPDAGKSCEMASDCQGYCLSETKQCSAETPQFGCIAHLDESGRELVICID</sequence>
<dbReference type="RefSeq" id="WP_176862982.1">
    <property type="nucleotide sequence ID" value="NZ_JABXWT010000002.1"/>
</dbReference>
<protein>
    <recommendedName>
        <fullName evidence="4">Secreted protein</fullName>
    </recommendedName>
</protein>
<keyword evidence="3" id="KW-1185">Reference proteome</keyword>
<evidence type="ECO:0000256" key="1">
    <source>
        <dbReference type="SAM" id="SignalP"/>
    </source>
</evidence>
<dbReference type="EMBL" id="JABXWT010000002">
    <property type="protein sequence ID" value="NVO55485.1"/>
    <property type="molecule type" value="Genomic_DNA"/>
</dbReference>
<keyword evidence="1" id="KW-0732">Signal</keyword>
<evidence type="ECO:0000313" key="3">
    <source>
        <dbReference type="Proteomes" id="UP000630805"/>
    </source>
</evidence>
<proteinExistence type="predicted"/>
<name>A0ABX2PMX4_9RHOB</name>
<feature type="signal peptide" evidence="1">
    <location>
        <begin position="1"/>
        <end position="17"/>
    </location>
</feature>
<comment type="caution">
    <text evidence="2">The sequence shown here is derived from an EMBL/GenBank/DDBJ whole genome shotgun (WGS) entry which is preliminary data.</text>
</comment>